<keyword evidence="1" id="KW-0812">Transmembrane</keyword>
<protein>
    <submittedName>
        <fullName evidence="2">DUF3325 family protein</fullName>
    </submittedName>
</protein>
<dbReference type="Proteomes" id="UP000268230">
    <property type="component" value="Chromosome"/>
</dbReference>
<feature type="transmembrane region" description="Helical" evidence="1">
    <location>
        <begin position="69"/>
        <end position="89"/>
    </location>
</feature>
<feature type="transmembrane region" description="Helical" evidence="1">
    <location>
        <begin position="44"/>
        <end position="63"/>
    </location>
</feature>
<dbReference type="InterPro" id="IPR021762">
    <property type="entry name" value="DUF3325"/>
</dbReference>
<reference evidence="2 3" key="1">
    <citation type="submission" date="2018-12" db="EMBL/GenBank/DDBJ databases">
        <authorList>
            <person name="Li S."/>
            <person name="Yang R."/>
            <person name="Chen G."/>
            <person name="Zou L."/>
            <person name="Zhang C."/>
            <person name="Chen Y."/>
            <person name="Liu Z."/>
            <person name="Li Y."/>
            <person name="Yan Y."/>
            <person name="Huang M."/>
            <person name="Chen T."/>
        </authorList>
    </citation>
    <scope>NUCLEOTIDE SEQUENCE [LARGE SCALE GENOMIC DNA]</scope>
    <source>
        <strain evidence="2 3">1257</strain>
    </source>
</reference>
<accession>A0A3S8UMJ8</accession>
<gene>
    <name evidence="2" type="ORF">EJA05_17695</name>
</gene>
<dbReference type="Pfam" id="PF11804">
    <property type="entry name" value="DUF3325"/>
    <property type="match status" value="1"/>
</dbReference>
<proteinExistence type="predicted"/>
<feature type="transmembrane region" description="Helical" evidence="1">
    <location>
        <begin position="6"/>
        <end position="23"/>
    </location>
</feature>
<evidence type="ECO:0000256" key="1">
    <source>
        <dbReference type="SAM" id="Phobius"/>
    </source>
</evidence>
<sequence length="103" mass="11106">MPEWLASGVGLGLQTLGLALLALSQAGHWRQVMQPQAFPGTRTLRLSALLASGLAWLVGQAGLGLAMGTLFWVLALVPCGLGVSLLLCWRKPWLHRLGRCFCR</sequence>
<evidence type="ECO:0000313" key="3">
    <source>
        <dbReference type="Proteomes" id="UP000268230"/>
    </source>
</evidence>
<keyword evidence="1" id="KW-0472">Membrane</keyword>
<dbReference type="AlphaFoldDB" id="A0A3S8UMJ8"/>
<name>A0A3S8UMJ8_9PSED</name>
<organism evidence="2 3">
    <name type="scientific">Pseudomonas entomophila</name>
    <dbReference type="NCBI Taxonomy" id="312306"/>
    <lineage>
        <taxon>Bacteria</taxon>
        <taxon>Pseudomonadati</taxon>
        <taxon>Pseudomonadota</taxon>
        <taxon>Gammaproteobacteria</taxon>
        <taxon>Pseudomonadales</taxon>
        <taxon>Pseudomonadaceae</taxon>
        <taxon>Pseudomonas</taxon>
    </lineage>
</organism>
<dbReference type="EMBL" id="CP034338">
    <property type="protein sequence ID" value="AZL69433.1"/>
    <property type="molecule type" value="Genomic_DNA"/>
</dbReference>
<dbReference type="OrthoDB" id="7033352at2"/>
<dbReference type="KEGG" id="pory:EJA05_17695"/>
<evidence type="ECO:0000313" key="2">
    <source>
        <dbReference type="EMBL" id="AZL69433.1"/>
    </source>
</evidence>
<keyword evidence="1" id="KW-1133">Transmembrane helix</keyword>